<dbReference type="EMBL" id="MSFK01000008">
    <property type="protein sequence ID" value="PWY91737.1"/>
    <property type="molecule type" value="Genomic_DNA"/>
</dbReference>
<feature type="region of interest" description="Disordered" evidence="1">
    <location>
        <begin position="1"/>
        <end position="36"/>
    </location>
</feature>
<evidence type="ECO:0000313" key="3">
    <source>
        <dbReference type="Proteomes" id="UP000246702"/>
    </source>
</evidence>
<gene>
    <name evidence="2" type="ORF">BO94DRAFT_533193</name>
</gene>
<feature type="compositionally biased region" description="Low complexity" evidence="1">
    <location>
        <begin position="1"/>
        <end position="22"/>
    </location>
</feature>
<dbReference type="OrthoDB" id="4508265at2759"/>
<comment type="caution">
    <text evidence="2">The sequence shown here is derived from an EMBL/GenBank/DDBJ whole genome shotgun (WGS) entry which is preliminary data.</text>
</comment>
<dbReference type="AlphaFoldDB" id="A0A317X2L5"/>
<reference evidence="2 3" key="1">
    <citation type="submission" date="2016-12" db="EMBL/GenBank/DDBJ databases">
        <title>The genomes of Aspergillus section Nigri reveals drivers in fungal speciation.</title>
        <authorList>
            <consortium name="DOE Joint Genome Institute"/>
            <person name="Vesth T.C."/>
            <person name="Nybo J."/>
            <person name="Theobald S."/>
            <person name="Brandl J."/>
            <person name="Frisvad J.C."/>
            <person name="Nielsen K.F."/>
            <person name="Lyhne E.K."/>
            <person name="Kogle M.E."/>
            <person name="Kuo A."/>
            <person name="Riley R."/>
            <person name="Clum A."/>
            <person name="Nolan M."/>
            <person name="Lipzen A."/>
            <person name="Salamov A."/>
            <person name="Henrissat B."/>
            <person name="Wiebenga A."/>
            <person name="De Vries R.P."/>
            <person name="Grigoriev I.V."/>
            <person name="Mortensen U.H."/>
            <person name="Andersen M.R."/>
            <person name="Baker S.E."/>
        </authorList>
    </citation>
    <scope>NUCLEOTIDE SEQUENCE [LARGE SCALE GENOMIC DNA]</scope>
    <source>
        <strain evidence="2 3">CBS 115572</strain>
    </source>
</reference>
<evidence type="ECO:0000313" key="2">
    <source>
        <dbReference type="EMBL" id="PWY91737.1"/>
    </source>
</evidence>
<feature type="compositionally biased region" description="Polar residues" evidence="1">
    <location>
        <begin position="23"/>
        <end position="36"/>
    </location>
</feature>
<accession>A0A317X2L5</accession>
<evidence type="ECO:0000256" key="1">
    <source>
        <dbReference type="SAM" id="MobiDB-lite"/>
    </source>
</evidence>
<dbReference type="GeneID" id="37113430"/>
<sequence length="180" mass="19809">MNADESSPPSTAPSTSHESTSPQLRPSSRASTASETSMEFNLYLLRTGDEEDDIQIWAVPVPPYAHAEPHTQEGQPWMENAVAEMPQSDTFPVEADDALVSGKSRKYFHISNLGDVPTDTNAADENPRVVVAHDAGYDGDDSSGIEEENVNEGEDNLFWIDVYWDMRNGPLEEATGHRES</sequence>
<name>A0A317X2L5_9EURO</name>
<protein>
    <submittedName>
        <fullName evidence="2">Uncharacterized protein</fullName>
    </submittedName>
</protein>
<dbReference type="RefSeq" id="XP_025469465.1">
    <property type="nucleotide sequence ID" value="XM_025611287.1"/>
</dbReference>
<dbReference type="Proteomes" id="UP000246702">
    <property type="component" value="Unassembled WGS sequence"/>
</dbReference>
<proteinExistence type="predicted"/>
<keyword evidence="3" id="KW-1185">Reference proteome</keyword>
<organism evidence="2 3">
    <name type="scientific">Aspergillus sclerotioniger CBS 115572</name>
    <dbReference type="NCBI Taxonomy" id="1450535"/>
    <lineage>
        <taxon>Eukaryota</taxon>
        <taxon>Fungi</taxon>
        <taxon>Dikarya</taxon>
        <taxon>Ascomycota</taxon>
        <taxon>Pezizomycotina</taxon>
        <taxon>Eurotiomycetes</taxon>
        <taxon>Eurotiomycetidae</taxon>
        <taxon>Eurotiales</taxon>
        <taxon>Aspergillaceae</taxon>
        <taxon>Aspergillus</taxon>
        <taxon>Aspergillus subgen. Circumdati</taxon>
    </lineage>
</organism>